<organism evidence="1 2">
    <name type="scientific">Catenaria anguillulae PL171</name>
    <dbReference type="NCBI Taxonomy" id="765915"/>
    <lineage>
        <taxon>Eukaryota</taxon>
        <taxon>Fungi</taxon>
        <taxon>Fungi incertae sedis</taxon>
        <taxon>Blastocladiomycota</taxon>
        <taxon>Blastocladiomycetes</taxon>
        <taxon>Blastocladiales</taxon>
        <taxon>Catenariaceae</taxon>
        <taxon>Catenaria</taxon>
    </lineage>
</organism>
<dbReference type="EMBL" id="MCFL01000005">
    <property type="protein sequence ID" value="ORZ39549.1"/>
    <property type="molecule type" value="Genomic_DNA"/>
</dbReference>
<dbReference type="OrthoDB" id="10623015at2759"/>
<reference evidence="1 2" key="1">
    <citation type="submission" date="2016-07" db="EMBL/GenBank/DDBJ databases">
        <title>Pervasive Adenine N6-methylation of Active Genes in Fungi.</title>
        <authorList>
            <consortium name="DOE Joint Genome Institute"/>
            <person name="Mondo S.J."/>
            <person name="Dannebaum R.O."/>
            <person name="Kuo R.C."/>
            <person name="Labutti K."/>
            <person name="Haridas S."/>
            <person name="Kuo A."/>
            <person name="Salamov A."/>
            <person name="Ahrendt S.R."/>
            <person name="Lipzen A."/>
            <person name="Sullivan W."/>
            <person name="Andreopoulos W.B."/>
            <person name="Clum A."/>
            <person name="Lindquist E."/>
            <person name="Daum C."/>
            <person name="Ramamoorthy G.K."/>
            <person name="Gryganskyi A."/>
            <person name="Culley D."/>
            <person name="Magnuson J.K."/>
            <person name="James T.Y."/>
            <person name="O'Malley M.A."/>
            <person name="Stajich J.E."/>
            <person name="Spatafora J.W."/>
            <person name="Visel A."/>
            <person name="Grigoriev I.V."/>
        </authorList>
    </citation>
    <scope>NUCLEOTIDE SEQUENCE [LARGE SCALE GENOMIC DNA]</scope>
    <source>
        <strain evidence="1 2">PL171</strain>
    </source>
</reference>
<dbReference type="AlphaFoldDB" id="A0A1Y2HYH0"/>
<proteinExistence type="predicted"/>
<evidence type="ECO:0000313" key="2">
    <source>
        <dbReference type="Proteomes" id="UP000193411"/>
    </source>
</evidence>
<protein>
    <submittedName>
        <fullName evidence="1">Uncharacterized protein</fullName>
    </submittedName>
</protein>
<comment type="caution">
    <text evidence="1">The sequence shown here is derived from an EMBL/GenBank/DDBJ whole genome shotgun (WGS) entry which is preliminary data.</text>
</comment>
<keyword evidence="2" id="KW-1185">Reference proteome</keyword>
<accession>A0A1Y2HYH0</accession>
<sequence length="117" mass="12276">MSASPSIPDLVAALTPLLDHLGHLFAEVGQSQSDLEHELEHVLAEVQLLQSILEANSSATSTQVDVTQVVQSKHALVVGKLDQTAATLQRVRAKVEAIARFKALQSSASAGQATASP</sequence>
<gene>
    <name evidence="1" type="ORF">BCR44DRAFT_42058</name>
</gene>
<dbReference type="Proteomes" id="UP000193411">
    <property type="component" value="Unassembled WGS sequence"/>
</dbReference>
<name>A0A1Y2HYH0_9FUNG</name>
<evidence type="ECO:0000313" key="1">
    <source>
        <dbReference type="EMBL" id="ORZ39549.1"/>
    </source>
</evidence>